<dbReference type="GO" id="GO:0032259">
    <property type="term" value="P:methylation"/>
    <property type="evidence" value="ECO:0007669"/>
    <property type="project" value="UniProtKB-KW"/>
</dbReference>
<dbReference type="SUPFAM" id="SSF53335">
    <property type="entry name" value="S-adenosyl-L-methionine-dependent methyltransferases"/>
    <property type="match status" value="1"/>
</dbReference>
<dbReference type="GO" id="GO:0008170">
    <property type="term" value="F:N-methyltransferase activity"/>
    <property type="evidence" value="ECO:0007669"/>
    <property type="project" value="InterPro"/>
</dbReference>
<evidence type="ECO:0000313" key="5">
    <source>
        <dbReference type="EMBL" id="KKL77757.1"/>
    </source>
</evidence>
<evidence type="ECO:0000256" key="2">
    <source>
        <dbReference type="ARBA" id="ARBA00022603"/>
    </source>
</evidence>
<proteinExistence type="inferred from homology"/>
<reference evidence="5" key="1">
    <citation type="journal article" date="2015" name="Nature">
        <title>Complex archaea that bridge the gap between prokaryotes and eukaryotes.</title>
        <authorList>
            <person name="Spang A."/>
            <person name="Saw J.H."/>
            <person name="Jorgensen S.L."/>
            <person name="Zaremba-Niedzwiedzka K."/>
            <person name="Martijn J."/>
            <person name="Lind A.E."/>
            <person name="van Eijk R."/>
            <person name="Schleper C."/>
            <person name="Guy L."/>
            <person name="Ettema T.J."/>
        </authorList>
    </citation>
    <scope>NUCLEOTIDE SEQUENCE</scope>
</reference>
<keyword evidence="3" id="KW-0808">Transferase</keyword>
<evidence type="ECO:0000256" key="1">
    <source>
        <dbReference type="ARBA" id="ARBA00006594"/>
    </source>
</evidence>
<keyword evidence="2" id="KW-0489">Methyltransferase</keyword>
<evidence type="ECO:0000256" key="3">
    <source>
        <dbReference type="ARBA" id="ARBA00022679"/>
    </source>
</evidence>
<dbReference type="AlphaFoldDB" id="A0A0F9HRK2"/>
<protein>
    <recommendedName>
        <fullName evidence="4">DNA methylase N-4/N-6 domain-containing protein</fullName>
    </recommendedName>
</protein>
<comment type="caution">
    <text evidence="5">The sequence shown here is derived from an EMBL/GenBank/DDBJ whole genome shotgun (WGS) entry which is preliminary data.</text>
</comment>
<dbReference type="Pfam" id="PF01555">
    <property type="entry name" value="N6_N4_Mtase"/>
    <property type="match status" value="1"/>
</dbReference>
<feature type="domain" description="DNA methylase N-4/N-6" evidence="4">
    <location>
        <begin position="146"/>
        <end position="195"/>
    </location>
</feature>
<dbReference type="InterPro" id="IPR001091">
    <property type="entry name" value="RM_Methyltransferase"/>
</dbReference>
<dbReference type="InterPro" id="IPR002941">
    <property type="entry name" value="DNA_methylase_N4/N6"/>
</dbReference>
<comment type="similarity">
    <text evidence="1">Belongs to the N(4)/N(6)-methyltransferase family.</text>
</comment>
<dbReference type="PROSITE" id="PS00092">
    <property type="entry name" value="N6_MTASE"/>
    <property type="match status" value="1"/>
</dbReference>
<name>A0A0F9HRK2_9ZZZZ</name>
<gene>
    <name evidence="5" type="ORF">LCGC14_2031700</name>
</gene>
<dbReference type="InterPro" id="IPR029063">
    <property type="entry name" value="SAM-dependent_MTases_sf"/>
</dbReference>
<organism evidence="5">
    <name type="scientific">marine sediment metagenome</name>
    <dbReference type="NCBI Taxonomy" id="412755"/>
    <lineage>
        <taxon>unclassified sequences</taxon>
        <taxon>metagenomes</taxon>
        <taxon>ecological metagenomes</taxon>
    </lineage>
</organism>
<dbReference type="Gene3D" id="3.40.50.150">
    <property type="entry name" value="Vaccinia Virus protein VP39"/>
    <property type="match status" value="2"/>
</dbReference>
<accession>A0A0F9HRK2</accession>
<dbReference type="GO" id="GO:0003677">
    <property type="term" value="F:DNA binding"/>
    <property type="evidence" value="ECO:0007669"/>
    <property type="project" value="InterPro"/>
</dbReference>
<sequence length="197" mass="21315">MTVEICRGHCVDLLQQETRNFDLIVTDPPYAFGGTGDEHALSASVAIGLRGAASRLNRGRWMLVACASSWRSTIYMVEALRGVLEPVRIGHWGKPVARTKARTPGWAWASVNVIAFRKGKAKTDSAPLGTPRLDHIICEPLKVGRRAELPPEVAEWMVAPFAVAGGMFLDPFCGSGALVRAASQAQMRAVGYEKGVE</sequence>
<dbReference type="InterPro" id="IPR002052">
    <property type="entry name" value="DNA_methylase_N6_adenine_CS"/>
</dbReference>
<dbReference type="EMBL" id="LAZR01023658">
    <property type="protein sequence ID" value="KKL77757.1"/>
    <property type="molecule type" value="Genomic_DNA"/>
</dbReference>
<evidence type="ECO:0000259" key="4">
    <source>
        <dbReference type="Pfam" id="PF01555"/>
    </source>
</evidence>
<dbReference type="PRINTS" id="PR00508">
    <property type="entry name" value="S21N4MTFRASE"/>
</dbReference>